<keyword evidence="5 9" id="KW-0460">Magnesium</keyword>
<evidence type="ECO:0000313" key="11">
    <source>
        <dbReference type="Proteomes" id="UP000288669"/>
    </source>
</evidence>
<dbReference type="GO" id="GO:0004520">
    <property type="term" value="F:DNA endonuclease activity"/>
    <property type="evidence" value="ECO:0007669"/>
    <property type="project" value="InterPro"/>
</dbReference>
<dbReference type="Gene3D" id="3.100.10.20">
    <property type="entry name" value="CRISPR-associated endonuclease Cas1, N-terminal domain"/>
    <property type="match status" value="1"/>
</dbReference>
<dbReference type="EMBL" id="NGJZ01000001">
    <property type="protein sequence ID" value="RSU08636.1"/>
    <property type="molecule type" value="Genomic_DNA"/>
</dbReference>
<feature type="binding site" evidence="9">
    <location>
        <position position="156"/>
    </location>
    <ligand>
        <name>Mn(2+)</name>
        <dbReference type="ChEBI" id="CHEBI:29035"/>
    </ligand>
</feature>
<feature type="binding site" evidence="9">
    <location>
        <position position="221"/>
    </location>
    <ligand>
        <name>Mn(2+)</name>
        <dbReference type="ChEBI" id="CHEBI:29035"/>
    </ligand>
</feature>
<dbReference type="RefSeq" id="WP_126823424.1">
    <property type="nucleotide sequence ID" value="NZ_JBHLWU010000001.1"/>
</dbReference>
<dbReference type="PANTHER" id="PTHR43219">
    <property type="entry name" value="CRISPR-ASSOCIATED ENDONUCLEASE CAS1"/>
    <property type="match status" value="1"/>
</dbReference>
<keyword evidence="7 9" id="KW-0238">DNA-binding</keyword>
<comment type="cofactor">
    <cofactor evidence="9">
        <name>Mg(2+)</name>
        <dbReference type="ChEBI" id="CHEBI:18420"/>
    </cofactor>
    <cofactor evidence="9">
        <name>Mn(2+)</name>
        <dbReference type="ChEBI" id="CHEBI:29035"/>
    </cofactor>
</comment>
<dbReference type="GO" id="GO:0043571">
    <property type="term" value="P:maintenance of CRISPR repeat elements"/>
    <property type="evidence" value="ECO:0007669"/>
    <property type="project" value="UniProtKB-UniRule"/>
</dbReference>
<comment type="similarity">
    <text evidence="9">Belongs to the CRISPR-associated endonuclease Cas1 family.</text>
</comment>
<evidence type="ECO:0000313" key="10">
    <source>
        <dbReference type="EMBL" id="RSU08636.1"/>
    </source>
</evidence>
<organism evidence="10 11">
    <name type="scientific">Vagococcus entomophilus</name>
    <dbReference type="NCBI Taxonomy" id="1160095"/>
    <lineage>
        <taxon>Bacteria</taxon>
        <taxon>Bacillati</taxon>
        <taxon>Bacillota</taxon>
        <taxon>Bacilli</taxon>
        <taxon>Lactobacillales</taxon>
        <taxon>Enterococcaceae</taxon>
        <taxon>Vagococcus</taxon>
    </lineage>
</organism>
<dbReference type="NCBIfam" id="TIGR00287">
    <property type="entry name" value="cas1"/>
    <property type="match status" value="1"/>
</dbReference>
<keyword evidence="4 9" id="KW-0378">Hydrolase</keyword>
<evidence type="ECO:0000256" key="8">
    <source>
        <dbReference type="ARBA" id="ARBA00023211"/>
    </source>
</evidence>
<dbReference type="NCBIfam" id="TIGR03641">
    <property type="entry name" value="cas1_HMARI"/>
    <property type="match status" value="1"/>
</dbReference>
<dbReference type="EC" id="3.1.-.-" evidence="9"/>
<dbReference type="CDD" id="cd09722">
    <property type="entry name" value="Cas1_I-B"/>
    <property type="match status" value="1"/>
</dbReference>
<keyword evidence="2 9" id="KW-0479">Metal-binding</keyword>
<dbReference type="AlphaFoldDB" id="A0A430AKM8"/>
<accession>A0A430AKM8</accession>
<dbReference type="InterPro" id="IPR042206">
    <property type="entry name" value="CRISPR-assoc_Cas1_C"/>
</dbReference>
<evidence type="ECO:0000256" key="5">
    <source>
        <dbReference type="ARBA" id="ARBA00022842"/>
    </source>
</evidence>
<dbReference type="PANTHER" id="PTHR43219:SF1">
    <property type="entry name" value="CRISPR-ASSOCIATED ENDONUCLEASE CAS1"/>
    <property type="match status" value="1"/>
</dbReference>
<dbReference type="Proteomes" id="UP000288669">
    <property type="component" value="Unassembled WGS sequence"/>
</dbReference>
<dbReference type="GO" id="GO:0003677">
    <property type="term" value="F:DNA binding"/>
    <property type="evidence" value="ECO:0007669"/>
    <property type="project" value="UniProtKB-KW"/>
</dbReference>
<reference evidence="10 11" key="1">
    <citation type="submission" date="2017-05" db="EMBL/GenBank/DDBJ databases">
        <title>Vagococcus spp. assemblies.</title>
        <authorList>
            <person name="Gulvik C.A."/>
        </authorList>
    </citation>
    <scope>NUCLEOTIDE SEQUENCE [LARGE SCALE GENOMIC DNA]</scope>
    <source>
        <strain evidence="10 11">DSM 24756</strain>
    </source>
</reference>
<dbReference type="GO" id="GO:0051607">
    <property type="term" value="P:defense response to virus"/>
    <property type="evidence" value="ECO:0007669"/>
    <property type="project" value="UniProtKB-UniRule"/>
</dbReference>
<evidence type="ECO:0000256" key="6">
    <source>
        <dbReference type="ARBA" id="ARBA00023118"/>
    </source>
</evidence>
<evidence type="ECO:0000256" key="7">
    <source>
        <dbReference type="ARBA" id="ARBA00023125"/>
    </source>
</evidence>
<comment type="function">
    <text evidence="9">CRISPR (clustered regularly interspaced short palindromic repeat), is an adaptive immune system that provides protection against mobile genetic elements (viruses, transposable elements and conjugative plasmids). CRISPR clusters contain spacers, sequences complementary to antecedent mobile elements, and target invading nucleic acids. CRISPR clusters are transcribed and processed into CRISPR RNA (crRNA). Acts as a dsDNA endonuclease. Involved in the integration of spacer DNA into the CRISPR cassette.</text>
</comment>
<keyword evidence="3 9" id="KW-0255">Endonuclease</keyword>
<protein>
    <recommendedName>
        <fullName evidence="9">CRISPR-associated endonuclease Cas1</fullName>
        <ecNumber evidence="9">3.1.-.-</ecNumber>
    </recommendedName>
</protein>
<comment type="caution">
    <text evidence="10">The sequence shown here is derived from an EMBL/GenBank/DDBJ whole genome shotgun (WGS) entry which is preliminary data.</text>
</comment>
<dbReference type="InterPro" id="IPR019858">
    <property type="entry name" value="CRISPR-assoc_Cas1_HMARI/TNEAP"/>
</dbReference>
<evidence type="ECO:0000256" key="4">
    <source>
        <dbReference type="ARBA" id="ARBA00022801"/>
    </source>
</evidence>
<dbReference type="InterPro" id="IPR002729">
    <property type="entry name" value="CRISPR-assoc_Cas1"/>
</dbReference>
<keyword evidence="6 9" id="KW-0051">Antiviral defense</keyword>
<name>A0A430AKM8_9ENTE</name>
<dbReference type="Gene3D" id="1.20.120.920">
    <property type="entry name" value="CRISPR-associated endonuclease Cas1, C-terminal domain"/>
    <property type="match status" value="1"/>
</dbReference>
<keyword evidence="11" id="KW-1185">Reference proteome</keyword>
<sequence length="329" mass="39054">MESYFLFSSGELRRKDNVVRMTALDGRFKVLKIEVMRDLYLFGKASMNTDCLNYLAQSKIPVHFFNHYGFYTGTFYPKEANVSGNLLIRQVEHYTDFEKRLNIAQEFIQGACYNILKNLKYYRQRGKELDKAINEIQALEKMISRTVTIEELMGIEGNIHRVYYGTWTTIINQEVDFEKRVKRPPDNVVNTLISFLNSLVYTTCLSEIYVSQLNPTISYLHSAGERRFSLSLDIAEIFKPLLTDRIIFSLLNRKVITEKDFSKDSNYFYLKDKGKRKVLEMYNSTLDETVRHKDLKRNVSYRKMMRLECYKLIKHLLGEREYQALRKWW</sequence>
<comment type="subunit">
    <text evidence="9">Homodimer, forms a heterotetramer with a Cas2 homodimer.</text>
</comment>
<keyword evidence="8 9" id="KW-0464">Manganese</keyword>
<proteinExistence type="inferred from homology"/>
<dbReference type="OrthoDB" id="9803119at2"/>
<dbReference type="GO" id="GO:0016787">
    <property type="term" value="F:hydrolase activity"/>
    <property type="evidence" value="ECO:0007669"/>
    <property type="project" value="UniProtKB-KW"/>
</dbReference>
<dbReference type="HAMAP" id="MF_01470">
    <property type="entry name" value="Cas1"/>
    <property type="match status" value="1"/>
</dbReference>
<keyword evidence="1 9" id="KW-0540">Nuclease</keyword>
<dbReference type="GO" id="GO:0046872">
    <property type="term" value="F:metal ion binding"/>
    <property type="evidence" value="ECO:0007669"/>
    <property type="project" value="UniProtKB-UniRule"/>
</dbReference>
<feature type="binding site" evidence="9">
    <location>
        <position position="236"/>
    </location>
    <ligand>
        <name>Mn(2+)</name>
        <dbReference type="ChEBI" id="CHEBI:29035"/>
    </ligand>
</feature>
<gene>
    <name evidence="9" type="primary">cas1</name>
    <name evidence="10" type="ORF">CBF30_05260</name>
</gene>
<dbReference type="Pfam" id="PF01867">
    <property type="entry name" value="Cas_Cas1"/>
    <property type="match status" value="1"/>
</dbReference>
<dbReference type="InterPro" id="IPR042211">
    <property type="entry name" value="CRISPR-assoc_Cas1_N"/>
</dbReference>
<evidence type="ECO:0000256" key="2">
    <source>
        <dbReference type="ARBA" id="ARBA00022723"/>
    </source>
</evidence>
<evidence type="ECO:0000256" key="3">
    <source>
        <dbReference type="ARBA" id="ARBA00022759"/>
    </source>
</evidence>
<evidence type="ECO:0000256" key="9">
    <source>
        <dbReference type="HAMAP-Rule" id="MF_01470"/>
    </source>
</evidence>
<evidence type="ECO:0000256" key="1">
    <source>
        <dbReference type="ARBA" id="ARBA00022722"/>
    </source>
</evidence>